<evidence type="ECO:0000313" key="2">
    <source>
        <dbReference type="Proteomes" id="UP000790377"/>
    </source>
</evidence>
<organism evidence="1 2">
    <name type="scientific">Hygrophoropsis aurantiaca</name>
    <dbReference type="NCBI Taxonomy" id="72124"/>
    <lineage>
        <taxon>Eukaryota</taxon>
        <taxon>Fungi</taxon>
        <taxon>Dikarya</taxon>
        <taxon>Basidiomycota</taxon>
        <taxon>Agaricomycotina</taxon>
        <taxon>Agaricomycetes</taxon>
        <taxon>Agaricomycetidae</taxon>
        <taxon>Boletales</taxon>
        <taxon>Coniophorineae</taxon>
        <taxon>Hygrophoropsidaceae</taxon>
        <taxon>Hygrophoropsis</taxon>
    </lineage>
</organism>
<name>A0ACB7ZS36_9AGAM</name>
<dbReference type="Proteomes" id="UP000790377">
    <property type="component" value="Unassembled WGS sequence"/>
</dbReference>
<evidence type="ECO:0000313" key="1">
    <source>
        <dbReference type="EMBL" id="KAH7903659.1"/>
    </source>
</evidence>
<gene>
    <name evidence="1" type="ORF">BJ138DRAFT_1107490</name>
</gene>
<protein>
    <submittedName>
        <fullName evidence="1">Uncharacterized protein</fullName>
    </submittedName>
</protein>
<accession>A0ACB7ZS36</accession>
<reference evidence="1" key="1">
    <citation type="journal article" date="2021" name="New Phytol.">
        <title>Evolutionary innovations through gain and loss of genes in the ectomycorrhizal Boletales.</title>
        <authorList>
            <person name="Wu G."/>
            <person name="Miyauchi S."/>
            <person name="Morin E."/>
            <person name="Kuo A."/>
            <person name="Drula E."/>
            <person name="Varga T."/>
            <person name="Kohler A."/>
            <person name="Feng B."/>
            <person name="Cao Y."/>
            <person name="Lipzen A."/>
            <person name="Daum C."/>
            <person name="Hundley H."/>
            <person name="Pangilinan J."/>
            <person name="Johnson J."/>
            <person name="Barry K."/>
            <person name="LaButti K."/>
            <person name="Ng V."/>
            <person name="Ahrendt S."/>
            <person name="Min B."/>
            <person name="Choi I.G."/>
            <person name="Park H."/>
            <person name="Plett J.M."/>
            <person name="Magnuson J."/>
            <person name="Spatafora J.W."/>
            <person name="Nagy L.G."/>
            <person name="Henrissat B."/>
            <person name="Grigoriev I.V."/>
            <person name="Yang Z.L."/>
            <person name="Xu J."/>
            <person name="Martin F.M."/>
        </authorList>
    </citation>
    <scope>NUCLEOTIDE SEQUENCE</scope>
    <source>
        <strain evidence="1">ATCC 28755</strain>
    </source>
</reference>
<dbReference type="EMBL" id="MU268831">
    <property type="protein sequence ID" value="KAH7903659.1"/>
    <property type="molecule type" value="Genomic_DNA"/>
</dbReference>
<proteinExistence type="predicted"/>
<keyword evidence="2" id="KW-1185">Reference proteome</keyword>
<comment type="caution">
    <text evidence="1">The sequence shown here is derived from an EMBL/GenBank/DDBJ whole genome shotgun (WGS) entry which is preliminary data.</text>
</comment>
<sequence>MTLQCPYCHRNTFPTSGALRQHYSKTQACFNARKAELAQLKVARPIVFNDEVFSGSPQMNEMPYDETIHNPDNYGDLNNDISMADPSDPSPDQDAEPGPQIQNPVNEPAAHRDGCWTLEFPLEKNAGPIFQKAPTNFERIRDDEVLKEGEVLGPFESEEEWELAKWLIKNVGANQMEAFLKLPIVRERIDAQYRTKTDLLKLVDSLPGGVKWDCEEITIQGDCVDINGKALTETLELWHRDPVEIMKELIGNPLFKDVMAYEPQKLFVDAAGENRVINEMWTADWWWKVQEQLPNVGKYDCYTDKAKQFARYRVFHYCVRLVLESLAKAGREGIKMVCSDGYERWMWPIVAAYVADYPEQCLVACCMENRCPICKVGRDERGTHDENPLRDKQETLDLLRRQEENTHTPASLKLYQDLGIRHIVPPFWADLPYCNIFEAFTPDLLHQLHKGVFKDHLVKWCTVLVGEKEIDARFRAMSGYSGLRHFKNGISSVSQWTGREHKEMERVFVGLLAGAVEDRVLKAV</sequence>
<feature type="non-terminal residue" evidence="1">
    <location>
        <position position="524"/>
    </location>
</feature>